<evidence type="ECO:0000313" key="14">
    <source>
        <dbReference type="Proteomes" id="UP001233172"/>
    </source>
</evidence>
<dbReference type="PANTHER" id="PTHR24230:SF75">
    <property type="entry name" value="RELAXIN FAMILY PEPTIDE RECEPTOR 3"/>
    <property type="match status" value="1"/>
</dbReference>
<dbReference type="PANTHER" id="PTHR24230">
    <property type="entry name" value="G-PROTEIN COUPLED RECEPTOR"/>
    <property type="match status" value="1"/>
</dbReference>
<feature type="domain" description="G-protein coupled receptors family 1 profile" evidence="12">
    <location>
        <begin position="44"/>
        <end position="243"/>
    </location>
</feature>
<dbReference type="EMBL" id="JASAOG010000021">
    <property type="protein sequence ID" value="KAK0063362.1"/>
    <property type="molecule type" value="Genomic_DNA"/>
</dbReference>
<dbReference type="GO" id="GO:0005886">
    <property type="term" value="C:plasma membrane"/>
    <property type="evidence" value="ECO:0007669"/>
    <property type="project" value="UniProtKB-SubCell"/>
</dbReference>
<reference evidence="13" key="2">
    <citation type="submission" date="2023-04" db="EMBL/GenBank/DDBJ databases">
        <authorList>
            <person name="Bu L."/>
            <person name="Lu L."/>
            <person name="Laidemitt M.R."/>
            <person name="Zhang S.M."/>
            <person name="Mutuku M."/>
            <person name="Mkoji G."/>
            <person name="Steinauer M."/>
            <person name="Loker E.S."/>
        </authorList>
    </citation>
    <scope>NUCLEOTIDE SEQUENCE</scope>
    <source>
        <strain evidence="13">KasaAsao</strain>
        <tissue evidence="13">Whole Snail</tissue>
    </source>
</reference>
<keyword evidence="2" id="KW-1003">Cell membrane</keyword>
<feature type="transmembrane region" description="Helical" evidence="11">
    <location>
        <begin position="142"/>
        <end position="166"/>
    </location>
</feature>
<dbReference type="Pfam" id="PF00001">
    <property type="entry name" value="7tm_1"/>
    <property type="match status" value="1"/>
</dbReference>
<dbReference type="Gene3D" id="1.20.1070.10">
    <property type="entry name" value="Rhodopsin 7-helix transmembrane proteins"/>
    <property type="match status" value="1"/>
</dbReference>
<keyword evidence="5 9" id="KW-0297">G-protein coupled receptor</keyword>
<dbReference type="CDD" id="cd00637">
    <property type="entry name" value="7tm_classA_rhodopsin-like"/>
    <property type="match status" value="1"/>
</dbReference>
<dbReference type="Proteomes" id="UP001233172">
    <property type="component" value="Unassembled WGS sequence"/>
</dbReference>
<evidence type="ECO:0000256" key="1">
    <source>
        <dbReference type="ARBA" id="ARBA00004651"/>
    </source>
</evidence>
<accession>A0AAD8FFR2</accession>
<evidence type="ECO:0000256" key="5">
    <source>
        <dbReference type="ARBA" id="ARBA00023040"/>
    </source>
</evidence>
<name>A0AAD8FFR2_BIOPF</name>
<feature type="region of interest" description="Disordered" evidence="10">
    <location>
        <begin position="251"/>
        <end position="273"/>
    </location>
</feature>
<sequence length="516" mass="58390">MNLSNTSHYMDSDEYLHELNLTFTALILPAIIVLAVFMVIGIIGNGLVLYVYCRRMKTGTITRYIQGLAIFDLLSCSLAIPGEIIDMTNNYTFGSNPLCQIVRTVNLFCTMVSGSILIVVAIDRYKRICYPLGKQISPKSALYIMTVCSVLAIVLALPTAVIFGAMTVPTNISYIKGSDCSVSDNFKNTTIPLLYNGLQMFLFLVGAIILIVLYSIVARRIFQHAQGRQRRRSGEIQNRKRKIWSFSYCSSPSLTPNSPPDSSEELKVKNTRSCDDNKTKSPFDFNFKEEIHKHVLLQSAKNIICHRSNSDKDLFLNKAYYSSIKPKVYSLDDVNTERPISCQTTLLIKPTIRLTLVDQVEYLRRQSLPKHFRIEDDHNINWVFKDFSPPSTPIEELNNPNRWLLTGSSEQPTQHNSTIDAKLESRKNPYESQDVQLSSIQQSKVDQNSPETETLPTKTIISKTRKCHSQNSKKLLPNRRWSMRLSIKSLGDIKKLSINSDSAGKCQILNVQEGPL</sequence>
<evidence type="ECO:0000259" key="12">
    <source>
        <dbReference type="PROSITE" id="PS50262"/>
    </source>
</evidence>
<keyword evidence="14" id="KW-1185">Reference proteome</keyword>
<feature type="transmembrane region" description="Helical" evidence="11">
    <location>
        <begin position="64"/>
        <end position="81"/>
    </location>
</feature>
<evidence type="ECO:0000256" key="7">
    <source>
        <dbReference type="ARBA" id="ARBA00023170"/>
    </source>
</evidence>
<reference evidence="13" key="1">
    <citation type="journal article" date="2023" name="PLoS Negl. Trop. Dis.">
        <title>A genome sequence for Biomphalaria pfeifferi, the major vector snail for the human-infecting parasite Schistosoma mansoni.</title>
        <authorList>
            <person name="Bu L."/>
            <person name="Lu L."/>
            <person name="Laidemitt M.R."/>
            <person name="Zhang S.M."/>
            <person name="Mutuku M."/>
            <person name="Mkoji G."/>
            <person name="Steinauer M."/>
            <person name="Loker E.S."/>
        </authorList>
    </citation>
    <scope>NUCLEOTIDE SEQUENCE</scope>
    <source>
        <strain evidence="13">KasaAsao</strain>
    </source>
</reference>
<proteinExistence type="inferred from homology"/>
<feature type="compositionally biased region" description="Basic and acidic residues" evidence="10">
    <location>
        <begin position="264"/>
        <end position="273"/>
    </location>
</feature>
<evidence type="ECO:0000256" key="8">
    <source>
        <dbReference type="ARBA" id="ARBA00023224"/>
    </source>
</evidence>
<dbReference type="AlphaFoldDB" id="A0AAD8FFR2"/>
<dbReference type="SUPFAM" id="SSF81321">
    <property type="entry name" value="Family A G protein-coupled receptor-like"/>
    <property type="match status" value="1"/>
</dbReference>
<keyword evidence="7 9" id="KW-0675">Receptor</keyword>
<evidence type="ECO:0000256" key="4">
    <source>
        <dbReference type="ARBA" id="ARBA00022989"/>
    </source>
</evidence>
<keyword evidence="4 11" id="KW-1133">Transmembrane helix</keyword>
<comment type="caution">
    <text evidence="13">The sequence shown here is derived from an EMBL/GenBank/DDBJ whole genome shotgun (WGS) entry which is preliminary data.</text>
</comment>
<gene>
    <name evidence="13" type="ORF">Bpfe_007003</name>
</gene>
<dbReference type="InterPro" id="IPR000276">
    <property type="entry name" value="GPCR_Rhodpsn"/>
</dbReference>
<comment type="subcellular location">
    <subcellularLocation>
        <location evidence="1">Cell membrane</location>
        <topology evidence="1">Multi-pass membrane protein</topology>
    </subcellularLocation>
</comment>
<comment type="similarity">
    <text evidence="9">Belongs to the G-protein coupled receptor 1 family.</text>
</comment>
<feature type="transmembrane region" description="Helical" evidence="11">
    <location>
        <begin position="200"/>
        <end position="222"/>
    </location>
</feature>
<dbReference type="PRINTS" id="PR00237">
    <property type="entry name" value="GPCRRHODOPSN"/>
</dbReference>
<dbReference type="InterPro" id="IPR017452">
    <property type="entry name" value="GPCR_Rhodpsn_7TM"/>
</dbReference>
<keyword evidence="8 9" id="KW-0807">Transducer</keyword>
<evidence type="ECO:0000256" key="10">
    <source>
        <dbReference type="SAM" id="MobiDB-lite"/>
    </source>
</evidence>
<evidence type="ECO:0000256" key="11">
    <source>
        <dbReference type="SAM" id="Phobius"/>
    </source>
</evidence>
<dbReference type="PROSITE" id="PS50262">
    <property type="entry name" value="G_PROTEIN_RECEP_F1_2"/>
    <property type="match status" value="1"/>
</dbReference>
<protein>
    <submittedName>
        <fullName evidence="13">Neuropeptide S receptor</fullName>
    </submittedName>
</protein>
<evidence type="ECO:0000313" key="13">
    <source>
        <dbReference type="EMBL" id="KAK0063362.1"/>
    </source>
</evidence>
<feature type="transmembrane region" description="Helical" evidence="11">
    <location>
        <begin position="26"/>
        <end position="52"/>
    </location>
</feature>
<evidence type="ECO:0000256" key="6">
    <source>
        <dbReference type="ARBA" id="ARBA00023136"/>
    </source>
</evidence>
<feature type="transmembrane region" description="Helical" evidence="11">
    <location>
        <begin position="101"/>
        <end position="122"/>
    </location>
</feature>
<keyword evidence="3 9" id="KW-0812">Transmembrane</keyword>
<evidence type="ECO:0000256" key="9">
    <source>
        <dbReference type="RuleBase" id="RU000688"/>
    </source>
</evidence>
<dbReference type="GO" id="GO:0008528">
    <property type="term" value="F:G protein-coupled peptide receptor activity"/>
    <property type="evidence" value="ECO:0007669"/>
    <property type="project" value="TreeGrafter"/>
</dbReference>
<dbReference type="PROSITE" id="PS00237">
    <property type="entry name" value="G_PROTEIN_RECEP_F1_1"/>
    <property type="match status" value="1"/>
</dbReference>
<organism evidence="13 14">
    <name type="scientific">Biomphalaria pfeifferi</name>
    <name type="common">Bloodfluke planorb</name>
    <name type="synonym">Freshwater snail</name>
    <dbReference type="NCBI Taxonomy" id="112525"/>
    <lineage>
        <taxon>Eukaryota</taxon>
        <taxon>Metazoa</taxon>
        <taxon>Spiralia</taxon>
        <taxon>Lophotrochozoa</taxon>
        <taxon>Mollusca</taxon>
        <taxon>Gastropoda</taxon>
        <taxon>Heterobranchia</taxon>
        <taxon>Euthyneura</taxon>
        <taxon>Panpulmonata</taxon>
        <taxon>Hygrophila</taxon>
        <taxon>Lymnaeoidea</taxon>
        <taxon>Planorbidae</taxon>
        <taxon>Biomphalaria</taxon>
    </lineage>
</organism>
<dbReference type="GO" id="GO:0007218">
    <property type="term" value="P:neuropeptide signaling pathway"/>
    <property type="evidence" value="ECO:0007669"/>
    <property type="project" value="TreeGrafter"/>
</dbReference>
<evidence type="ECO:0000256" key="2">
    <source>
        <dbReference type="ARBA" id="ARBA00022475"/>
    </source>
</evidence>
<keyword evidence="6 11" id="KW-0472">Membrane</keyword>
<evidence type="ECO:0000256" key="3">
    <source>
        <dbReference type="ARBA" id="ARBA00022692"/>
    </source>
</evidence>